<accession>F2EHR0</accession>
<dbReference type="AlphaFoldDB" id="F2EHR0"/>
<organism evidence="1">
    <name type="scientific">Hordeum vulgare subsp. vulgare</name>
    <name type="common">Domesticated barley</name>
    <dbReference type="NCBI Taxonomy" id="112509"/>
    <lineage>
        <taxon>Eukaryota</taxon>
        <taxon>Viridiplantae</taxon>
        <taxon>Streptophyta</taxon>
        <taxon>Embryophyta</taxon>
        <taxon>Tracheophyta</taxon>
        <taxon>Spermatophyta</taxon>
        <taxon>Magnoliopsida</taxon>
        <taxon>Liliopsida</taxon>
        <taxon>Poales</taxon>
        <taxon>Poaceae</taxon>
        <taxon>BOP clade</taxon>
        <taxon>Pooideae</taxon>
        <taxon>Triticodae</taxon>
        <taxon>Triticeae</taxon>
        <taxon>Hordeinae</taxon>
        <taxon>Hordeum</taxon>
    </lineage>
</organism>
<proteinExistence type="evidence at transcript level"/>
<name>F2EHR0_HORVV</name>
<evidence type="ECO:0000313" key="1">
    <source>
        <dbReference type="EMBL" id="BAK06882.1"/>
    </source>
</evidence>
<reference evidence="1" key="1">
    <citation type="journal article" date="2011" name="Plant Physiol.">
        <title>Comprehensive sequence analysis of 24,783 barley full-length cDNAs derived from 12 clone libraries.</title>
        <authorList>
            <person name="Matsumoto T."/>
            <person name="Tanaka T."/>
            <person name="Sakai H."/>
            <person name="Amano N."/>
            <person name="Kanamori H."/>
            <person name="Kurita K."/>
            <person name="Kikuta A."/>
            <person name="Kamiya K."/>
            <person name="Yamamoto M."/>
            <person name="Ikawa H."/>
            <person name="Fujii N."/>
            <person name="Hori K."/>
            <person name="Itoh T."/>
            <person name="Sato K."/>
        </authorList>
    </citation>
    <scope>NUCLEOTIDE SEQUENCE</scope>
    <source>
        <tissue evidence="1">Flower</tissue>
    </source>
</reference>
<protein>
    <submittedName>
        <fullName evidence="1">Predicted protein</fullName>
    </submittedName>
</protein>
<sequence>MLVPNPLPAVRVWGATSSPPPACLWRAPLAMADAQDAAEVTSSCCVDPSEQIHPSTPPTLMPNPSAVRVWGTASSPPPAVFYVA</sequence>
<dbReference type="EMBL" id="AK375687">
    <property type="protein sequence ID" value="BAK06882.1"/>
    <property type="molecule type" value="mRNA"/>
</dbReference>